<feature type="domain" description="AB hydrolase-1" evidence="1">
    <location>
        <begin position="3"/>
        <end position="232"/>
    </location>
</feature>
<keyword evidence="3" id="KW-1185">Reference proteome</keyword>
<dbReference type="EMBL" id="FOLX01000001">
    <property type="protein sequence ID" value="SFC80292.1"/>
    <property type="molecule type" value="Genomic_DNA"/>
</dbReference>
<evidence type="ECO:0000259" key="1">
    <source>
        <dbReference type="Pfam" id="PF12697"/>
    </source>
</evidence>
<dbReference type="PANTHER" id="PTHR37017">
    <property type="entry name" value="AB HYDROLASE-1 DOMAIN-CONTAINING PROTEIN-RELATED"/>
    <property type="match status" value="1"/>
</dbReference>
<accession>A0A1I1M6A7</accession>
<evidence type="ECO:0000313" key="2">
    <source>
        <dbReference type="EMBL" id="SFC80292.1"/>
    </source>
</evidence>
<name>A0A1I1M6A7_9RHOB</name>
<dbReference type="InterPro" id="IPR052897">
    <property type="entry name" value="Sec-Metab_Biosynth_Hydrolase"/>
</dbReference>
<sequence>MKFVLVHGAAHTGAHFDKVAEILRTEGHQVWCPTTKGNRAGDDPTKVTLDDAIGSVVDLFEEEEIDDAVLLGHSWGGMVITGVADRLAPGRIRRLVYYSAFVPNNGESLMDMVPPHYAAMFQEMGDASGTVGFPFPIFREAFMNDASLEDCQHHFDTLVPQPFRTMADKIVLSTDPAAMQIGKSFLLMNEDISQPASYPWHPRLSEKLGLYRLVAMPGSHSTFATNPEGLAQKIVEAGRD</sequence>
<dbReference type="InterPro" id="IPR029058">
    <property type="entry name" value="AB_hydrolase_fold"/>
</dbReference>
<evidence type="ECO:0000313" key="3">
    <source>
        <dbReference type="Proteomes" id="UP000231644"/>
    </source>
</evidence>
<dbReference type="STRING" id="517719.SAMN05421762_2258"/>
<reference evidence="2 3" key="1">
    <citation type="submission" date="2016-10" db="EMBL/GenBank/DDBJ databases">
        <authorList>
            <person name="de Groot N.N."/>
        </authorList>
    </citation>
    <scope>NUCLEOTIDE SEQUENCE [LARGE SCALE GENOMIC DNA]</scope>
    <source>
        <strain evidence="2 3">DSM 29619</strain>
    </source>
</reference>
<dbReference type="SUPFAM" id="SSF53474">
    <property type="entry name" value="alpha/beta-Hydrolases"/>
    <property type="match status" value="1"/>
</dbReference>
<dbReference type="OrthoDB" id="9814966at2"/>
<dbReference type="PANTHER" id="PTHR37017:SF11">
    <property type="entry name" value="ESTERASE_LIPASE_THIOESTERASE DOMAIN-CONTAINING PROTEIN"/>
    <property type="match status" value="1"/>
</dbReference>
<dbReference type="Gene3D" id="3.40.50.1820">
    <property type="entry name" value="alpha/beta hydrolase"/>
    <property type="match status" value="1"/>
</dbReference>
<dbReference type="InterPro" id="IPR000073">
    <property type="entry name" value="AB_hydrolase_1"/>
</dbReference>
<dbReference type="AlphaFoldDB" id="A0A1I1M6A7"/>
<proteinExistence type="predicted"/>
<dbReference type="Pfam" id="PF12697">
    <property type="entry name" value="Abhydrolase_6"/>
    <property type="match status" value="1"/>
</dbReference>
<protein>
    <submittedName>
        <fullName evidence="2">Pimeloyl-ACP methyl ester carboxylesterase</fullName>
    </submittedName>
</protein>
<organism evidence="2 3">
    <name type="scientific">Pseudooceanicola nitratireducens</name>
    <dbReference type="NCBI Taxonomy" id="517719"/>
    <lineage>
        <taxon>Bacteria</taxon>
        <taxon>Pseudomonadati</taxon>
        <taxon>Pseudomonadota</taxon>
        <taxon>Alphaproteobacteria</taxon>
        <taxon>Rhodobacterales</taxon>
        <taxon>Paracoccaceae</taxon>
        <taxon>Pseudooceanicola</taxon>
    </lineage>
</organism>
<dbReference type="RefSeq" id="WP_093448124.1">
    <property type="nucleotide sequence ID" value="NZ_FNZG01000001.1"/>
</dbReference>
<dbReference type="Proteomes" id="UP000231644">
    <property type="component" value="Unassembled WGS sequence"/>
</dbReference>
<gene>
    <name evidence="2" type="ORF">SAMN05421762_2258</name>
</gene>